<keyword evidence="1" id="KW-1133">Transmembrane helix</keyword>
<reference evidence="2" key="2">
    <citation type="submission" date="2021-04" db="EMBL/GenBank/DDBJ databases">
        <authorList>
            <person name="Gilroy R."/>
        </authorList>
    </citation>
    <scope>NUCLEOTIDE SEQUENCE</scope>
    <source>
        <strain evidence="2">811</strain>
    </source>
</reference>
<keyword evidence="1" id="KW-0812">Transmembrane</keyword>
<evidence type="ECO:0000313" key="3">
    <source>
        <dbReference type="Proteomes" id="UP000824204"/>
    </source>
</evidence>
<reference evidence="2" key="1">
    <citation type="journal article" date="2021" name="PeerJ">
        <title>Extensive microbial diversity within the chicken gut microbiome revealed by metagenomics and culture.</title>
        <authorList>
            <person name="Gilroy R."/>
            <person name="Ravi A."/>
            <person name="Getino M."/>
            <person name="Pursley I."/>
            <person name="Horton D.L."/>
            <person name="Alikhan N.F."/>
            <person name="Baker D."/>
            <person name="Gharbi K."/>
            <person name="Hall N."/>
            <person name="Watson M."/>
            <person name="Adriaenssens E.M."/>
            <person name="Foster-Nyarko E."/>
            <person name="Jarju S."/>
            <person name="Secka A."/>
            <person name="Antonio M."/>
            <person name="Oren A."/>
            <person name="Chaudhuri R.R."/>
            <person name="La Ragione R."/>
            <person name="Hildebrand F."/>
            <person name="Pallen M.J."/>
        </authorList>
    </citation>
    <scope>NUCLEOTIDE SEQUENCE</scope>
    <source>
        <strain evidence="2">811</strain>
    </source>
</reference>
<accession>A0A9D1V967</accession>
<name>A0A9D1V967_9FIRM</name>
<dbReference type="Proteomes" id="UP000824204">
    <property type="component" value="Unassembled WGS sequence"/>
</dbReference>
<sequence>MTEEKKIYSAWANQKQKHKKVLLVFWLIFCALLLIAAIVCLCTKEWTGAGVCGGVLLFYIGIGFLVRYASSFRRVELYADRVVFLGEASWPKPVREACYEDIVGACINAADEYGDHVRGGKWERDLDTLCVYCKDGEYILYGIQGWDKAYARQLLEEILARAGVPERDELYESIPPHVRALASRMQGCFRAKIGEERAMLMLLCLRGERLDKVSFEKTHHYFLEEGADDFVLLSLGEYSLCVFGDEEFCRQAQECCGASVTGAQVSPQGVALVFKDRRLLLSAQEGERIFALYWQEVPVAGAAMEQGVAFYSADEETL</sequence>
<dbReference type="AlphaFoldDB" id="A0A9D1V967"/>
<feature type="transmembrane region" description="Helical" evidence="1">
    <location>
        <begin position="46"/>
        <end position="66"/>
    </location>
</feature>
<dbReference type="EMBL" id="DXFX01000103">
    <property type="protein sequence ID" value="HIX08415.1"/>
    <property type="molecule type" value="Genomic_DNA"/>
</dbReference>
<keyword evidence="1" id="KW-0472">Membrane</keyword>
<feature type="transmembrane region" description="Helical" evidence="1">
    <location>
        <begin position="21"/>
        <end position="40"/>
    </location>
</feature>
<proteinExistence type="predicted"/>
<gene>
    <name evidence="2" type="ORF">H9741_08095</name>
</gene>
<protein>
    <submittedName>
        <fullName evidence="2">Uncharacterized protein</fullName>
    </submittedName>
</protein>
<comment type="caution">
    <text evidence="2">The sequence shown here is derived from an EMBL/GenBank/DDBJ whole genome shotgun (WGS) entry which is preliminary data.</text>
</comment>
<organism evidence="2 3">
    <name type="scientific">Candidatus Borkfalkia faecipullorum</name>
    <dbReference type="NCBI Taxonomy" id="2838510"/>
    <lineage>
        <taxon>Bacteria</taxon>
        <taxon>Bacillati</taxon>
        <taxon>Bacillota</taxon>
        <taxon>Clostridia</taxon>
        <taxon>Christensenellales</taxon>
        <taxon>Christensenellaceae</taxon>
        <taxon>Candidatus Borkfalkia</taxon>
    </lineage>
</organism>
<evidence type="ECO:0000256" key="1">
    <source>
        <dbReference type="SAM" id="Phobius"/>
    </source>
</evidence>
<evidence type="ECO:0000313" key="2">
    <source>
        <dbReference type="EMBL" id="HIX08415.1"/>
    </source>
</evidence>